<evidence type="ECO:0000313" key="11">
    <source>
        <dbReference type="EMBL" id="ECW0640941.1"/>
    </source>
</evidence>
<evidence type="ECO:0000313" key="9">
    <source>
        <dbReference type="EMBL" id="ECU8354389.1"/>
    </source>
</evidence>
<evidence type="ECO:0000313" key="13">
    <source>
        <dbReference type="EMBL" id="HAB0971860.1"/>
    </source>
</evidence>
<accession>A0A0F7J618</accession>
<dbReference type="Proteomes" id="UP000839616">
    <property type="component" value="Unassembled WGS sequence"/>
</dbReference>
<sequence>MGTLKLIQYPSQLLSLTISDIINKQNLSQLIQKSKKDDSENWEGKDWIIKNTPQQGINWIGEHPNIKAVIIKTKDGSYADDGWKNNEKTIYSYSFKAAKGIINFNDSANRVLINQPISNYPILLFTDSSNKWEFQGCFKIIDILEKAVILEKMISFPSLNDKNSDNDDVILYKNEHTEGKIKYITHMLSERNRKIIDEIKDNSQWVCDICEIKFLDKYGKNYIEAHHKIPIHTFTGEHRILKTDFALLCPNCHKAVHIYLREENLQYEEAKIKIRNILKR</sequence>
<reference evidence="11" key="6">
    <citation type="submission" date="2019-09" db="EMBL/GenBank/DDBJ databases">
        <authorList>
            <consortium name="GenomeTrakr network: Whole genome sequencing for foodborne pathogen traceback"/>
        </authorList>
    </citation>
    <scope>NUCLEOTIDE SEQUENCE [LARGE SCALE GENOMIC DNA]</scope>
    <source>
        <strain evidence="11">AUSMDU00020735</strain>
    </source>
</reference>
<evidence type="ECO:0000259" key="1">
    <source>
        <dbReference type="Pfam" id="PF01844"/>
    </source>
</evidence>
<dbReference type="EMBL" id="AAKVET010000009">
    <property type="protein sequence ID" value="ECW0640941.1"/>
    <property type="molecule type" value="Genomic_DNA"/>
</dbReference>
<dbReference type="EMBL" id="AAHNIA010000045">
    <property type="protein sequence ID" value="EBY1704090.1"/>
    <property type="molecule type" value="Genomic_DNA"/>
</dbReference>
<dbReference type="EMBL" id="AAHIPE010000010">
    <property type="protein sequence ID" value="EBW5463065.1"/>
    <property type="molecule type" value="Genomic_DNA"/>
</dbReference>
<dbReference type="AlphaFoldDB" id="A0A0D6HGU6"/>
<evidence type="ECO:0000313" key="10">
    <source>
        <dbReference type="EMBL" id="ECV8760491.1"/>
    </source>
</evidence>
<evidence type="ECO:0000313" key="3">
    <source>
        <dbReference type="EMBL" id="EBU9272029.1"/>
    </source>
</evidence>
<evidence type="ECO:0000313" key="15">
    <source>
        <dbReference type="EMBL" id="KTZ04535.1"/>
    </source>
</evidence>
<dbReference type="EMBL" id="RVDJ01000005">
    <property type="protein sequence ID" value="MLP85118.1"/>
    <property type="molecule type" value="Genomic_DNA"/>
</dbReference>
<dbReference type="Proteomes" id="UP000839595">
    <property type="component" value="Unassembled WGS sequence"/>
</dbReference>
<dbReference type="OMA" id="WIINNTP"/>
<evidence type="ECO:0000313" key="7">
    <source>
        <dbReference type="EMBL" id="EBZ6920556.1"/>
    </source>
</evidence>
<dbReference type="GO" id="GO:0003676">
    <property type="term" value="F:nucleic acid binding"/>
    <property type="evidence" value="ECO:0007669"/>
    <property type="project" value="InterPro"/>
</dbReference>
<dbReference type="Proteomes" id="UP000839909">
    <property type="component" value="Unassembled WGS sequence"/>
</dbReference>
<dbReference type="GO" id="GO:0008270">
    <property type="term" value="F:zinc ion binding"/>
    <property type="evidence" value="ECO:0007669"/>
    <property type="project" value="InterPro"/>
</dbReference>
<dbReference type="Proteomes" id="UP000839907">
    <property type="component" value="Unassembled WGS sequence"/>
</dbReference>
<dbReference type="PATRIC" id="fig|59201.158.peg.168"/>
<dbReference type="EMBL" id="AAIKGB010000008">
    <property type="protein sequence ID" value="ECF1543605.1"/>
    <property type="molecule type" value="Genomic_DNA"/>
</dbReference>
<dbReference type="EMBL" id="DAAFPQ010000011">
    <property type="protein sequence ID" value="HAB0971860.1"/>
    <property type="molecule type" value="Genomic_DNA"/>
</dbReference>
<evidence type="ECO:0000313" key="14">
    <source>
        <dbReference type="EMBL" id="HAB5107874.1"/>
    </source>
</evidence>
<dbReference type="EMBL" id="AAHIDF010000030">
    <property type="protein sequence ID" value="EBW3630345.1"/>
    <property type="molecule type" value="Genomic_DNA"/>
</dbReference>
<reference evidence="2 18" key="2">
    <citation type="journal article" date="2015" name="Genome Announc.">
        <title>Complete Genome Sequencing of a Multidrug-Resistant and Human-Invasive Salmonella enterica Serovar Typhimurium Strain of the Emerging Sequence Type 213 Genotype.</title>
        <authorList>
            <person name="Calva E."/>
            <person name="Silva C."/>
            <person name="Zaidi M.B."/>
            <person name="Sanchez-Flores A."/>
            <person name="Estrada K."/>
            <person name="Silva G.G."/>
            <person name="Soto-Jimenez L.M."/>
            <person name="Wiesner M."/>
            <person name="Fernandez-Mora M."/>
            <person name="Edwards R.A."/>
            <person name="Vinuesa P."/>
        </authorList>
    </citation>
    <scope>NUCLEOTIDE SEQUENCE [LARGE SCALE GENOMIC DNA]</scope>
    <source>
        <strain evidence="2 18">YU39</strain>
    </source>
</reference>
<evidence type="ECO:0000313" key="16">
    <source>
        <dbReference type="EMBL" id="MIT47938.1"/>
    </source>
</evidence>
<evidence type="ECO:0000313" key="4">
    <source>
        <dbReference type="EMBL" id="EBW3630345.1"/>
    </source>
</evidence>
<dbReference type="RefSeq" id="WP_000536990.1">
    <property type="nucleotide sequence ID" value="NZ_AP023291.1"/>
</dbReference>
<dbReference type="InterPro" id="IPR002711">
    <property type="entry name" value="HNH"/>
</dbReference>
<dbReference type="EMBL" id="DAAGYT010000018">
    <property type="protein sequence ID" value="HAB5107874.1"/>
    <property type="molecule type" value="Genomic_DNA"/>
</dbReference>
<evidence type="ECO:0000313" key="12">
    <source>
        <dbReference type="EMBL" id="ECY5342735.1"/>
    </source>
</evidence>
<evidence type="ECO:0000313" key="8">
    <source>
        <dbReference type="EMBL" id="ECF1543605.1"/>
    </source>
</evidence>
<protein>
    <submittedName>
        <fullName evidence="14">HNH endonuclease</fullName>
    </submittedName>
    <submittedName>
        <fullName evidence="2 15">Restriction endonuclease</fullName>
    </submittedName>
</protein>
<reference evidence="14" key="3">
    <citation type="journal article" date="2018" name="Genome Biol.">
        <title>SKESA: strategic k-mer extension for scrupulous assemblies.</title>
        <authorList>
            <person name="Souvorov A."/>
            <person name="Agarwala R."/>
            <person name="Lipman D.J."/>
        </authorList>
    </citation>
    <scope>NUCLEOTIDE SEQUENCE</scope>
    <source>
        <strain evidence="14">Salmonella enterica</strain>
    </source>
</reference>
<reference evidence="6" key="4">
    <citation type="submission" date="2018-07" db="EMBL/GenBank/DDBJ databases">
        <authorList>
            <person name="Ashton P.M."/>
            <person name="Dallman T."/>
            <person name="Nair S."/>
            <person name="De Pinna E."/>
            <person name="Peters T."/>
            <person name="Grant K."/>
        </authorList>
    </citation>
    <scope>NUCLEOTIDE SEQUENCE [LARGE SCALE GENOMIC DNA]</scope>
    <source>
        <strain evidence="4">231108</strain>
        <strain evidence="8">265852</strain>
        <strain evidence="16">29290</strain>
        <strain evidence="6">356083</strain>
        <strain evidence="5">422529</strain>
        <strain evidence="17">425567</strain>
        <strain evidence="12">43916</strain>
        <strain evidence="3">488670</strain>
        <strain evidence="7">632340</strain>
        <strain evidence="10">86846</strain>
    </source>
</reference>
<keyword evidence="14" id="KW-0378">Hydrolase</keyword>
<evidence type="ECO:0000313" key="17">
    <source>
        <dbReference type="EMBL" id="MLP85118.1"/>
    </source>
</evidence>
<dbReference type="EMBL" id="AALDNI010000035">
    <property type="protein sequence ID" value="ECY5342735.1"/>
    <property type="molecule type" value="Genomic_DNA"/>
</dbReference>
<dbReference type="InterPro" id="IPR003615">
    <property type="entry name" value="HNH_nuc"/>
</dbReference>
<dbReference type="eggNOG" id="COG3183">
    <property type="taxonomic scope" value="Bacteria"/>
</dbReference>
<dbReference type="Proteomes" id="UP000839905">
    <property type="component" value="Unassembled WGS sequence"/>
</dbReference>
<feature type="domain" description="HNH" evidence="1">
    <location>
        <begin position="207"/>
        <end position="257"/>
    </location>
</feature>
<evidence type="ECO:0000313" key="5">
    <source>
        <dbReference type="EMBL" id="EBW5463065.1"/>
    </source>
</evidence>
<accession>A0A0M2IWZ4</accession>
<dbReference type="EMBL" id="AAKRET010000011">
    <property type="protein sequence ID" value="ECU8354389.1"/>
    <property type="molecule type" value="Genomic_DNA"/>
</dbReference>
<dbReference type="Proteomes" id="UP000839914">
    <property type="component" value="Unassembled WGS sequence"/>
</dbReference>
<evidence type="ECO:0000313" key="19">
    <source>
        <dbReference type="Proteomes" id="UP000054461"/>
    </source>
</evidence>
<dbReference type="EMBL" id="AAKUOT010000009">
    <property type="protein sequence ID" value="ECV8760491.1"/>
    <property type="molecule type" value="Genomic_DNA"/>
</dbReference>
<name>A0A0D6HGU6_SALTM</name>
<evidence type="ECO:0000313" key="2">
    <source>
        <dbReference type="EMBL" id="AKH05777.1"/>
    </source>
</evidence>
<dbReference type="Proteomes" id="UP000034636">
    <property type="component" value="Chromosome"/>
</dbReference>
<dbReference type="Proteomes" id="UP000839581">
    <property type="component" value="Unassembled WGS sequence"/>
</dbReference>
<dbReference type="Proteomes" id="UP000839617">
    <property type="component" value="Unassembled WGS sequence"/>
</dbReference>
<evidence type="ECO:0000313" key="18">
    <source>
        <dbReference type="Proteomes" id="UP000034636"/>
    </source>
</evidence>
<dbReference type="Proteomes" id="UP000885385">
    <property type="component" value="Unassembled WGS sequence"/>
</dbReference>
<dbReference type="EMBL" id="JYVU01000079">
    <property type="protein sequence ID" value="KTZ04535.1"/>
    <property type="molecule type" value="Genomic_DNA"/>
</dbReference>
<dbReference type="EMBL" id="AAHDPU010000005">
    <property type="protein sequence ID" value="EBU9272029.1"/>
    <property type="molecule type" value="Genomic_DNA"/>
</dbReference>
<keyword evidence="14" id="KW-0540">Nuclease</keyword>
<organism evidence="14">
    <name type="scientific">Salmonella typhimurium</name>
    <dbReference type="NCBI Taxonomy" id="90371"/>
    <lineage>
        <taxon>Bacteria</taxon>
        <taxon>Pseudomonadati</taxon>
        <taxon>Pseudomonadota</taxon>
        <taxon>Gammaproteobacteria</taxon>
        <taxon>Enterobacterales</taxon>
        <taxon>Enterobacteriaceae</taxon>
        <taxon>Salmonella</taxon>
    </lineage>
</organism>
<gene>
    <name evidence="10" type="ORF">AAB27_06235</name>
    <name evidence="16" type="ORF">AU613_03360</name>
    <name evidence="12" type="ORF">AVC05_16080</name>
    <name evidence="9" type="ORF">B1P38_12475</name>
    <name evidence="15" type="ORF">DD95_22525</name>
    <name evidence="3" type="ORF">DMO92_08120</name>
    <name evidence="4" type="ORF">DPF41_20020</name>
    <name evidence="5" type="ORF">DPS76_11515</name>
    <name evidence="17" type="ORF">DRM14_07245</name>
    <name evidence="6" type="ORF">DU071_19535</name>
    <name evidence="8" type="ORF">E0935_10155</name>
    <name evidence="7" type="ORF">EER35_06070</name>
    <name evidence="11" type="ORF">F3R12_13965</name>
    <name evidence="14" type="ORF">GB055_18590</name>
    <name evidence="13" type="ORF">GB466_14985</name>
    <name evidence="2" type="ORF">SE14_00165</name>
</gene>
<reference evidence="9" key="5">
    <citation type="submission" date="2018-08" db="EMBL/GenBank/DDBJ databases">
        <authorList>
            <consortium name="PulseNet: The National Subtyping Network for Foodborne Disease Surveillance"/>
            <person name="Tarr C.L."/>
            <person name="Trees E."/>
            <person name="Katz L.S."/>
            <person name="Carleton-Romer H.A."/>
            <person name="Stroika S."/>
            <person name="Kucerova Z."/>
            <person name="Roache K.F."/>
            <person name="Sabol A.L."/>
            <person name="Besser J."/>
            <person name="Gerner-Smidt P."/>
        </authorList>
    </citation>
    <scope>NUCLEOTIDE SEQUENCE [LARGE SCALE GENOMIC DNA]</scope>
    <source>
        <strain evidence="9">PNUSAS008736</strain>
    </source>
</reference>
<dbReference type="Proteomes" id="UP000885258">
    <property type="component" value="Unassembled WGS sequence"/>
</dbReference>
<keyword evidence="14" id="KW-0255">Endonuclease</keyword>
<reference evidence="14" key="7">
    <citation type="submission" date="2019-10" db="EMBL/GenBank/DDBJ databases">
        <authorList>
            <consortium name="NCBI Pathogen Detection Project"/>
        </authorList>
    </citation>
    <scope>NUCLEOTIDE SEQUENCE</scope>
    <source>
        <strain evidence="14">Salmonella enterica</strain>
    </source>
</reference>
<proteinExistence type="predicted"/>
<dbReference type="Proteomes" id="UP000839911">
    <property type="component" value="Unassembled WGS sequence"/>
</dbReference>
<dbReference type="Proteomes" id="UP000839915">
    <property type="component" value="Unassembled WGS sequence"/>
</dbReference>
<dbReference type="Proteomes" id="UP000054461">
    <property type="component" value="Unassembled WGS sequence"/>
</dbReference>
<dbReference type="GO" id="GO:0004519">
    <property type="term" value="F:endonuclease activity"/>
    <property type="evidence" value="ECO:0007669"/>
    <property type="project" value="UniProtKB-KW"/>
</dbReference>
<reference evidence="15 19" key="1">
    <citation type="submission" date="2014-09" db="EMBL/GenBank/DDBJ databases">
        <title>Salmonella Genotype and Phenotype Association.</title>
        <authorList>
            <person name="Chen Y."/>
            <person name="Folster J."/>
            <person name="Ayers S."/>
            <person name="Kabera C."/>
            <person name="Li C."/>
            <person name="Mukherjee S."/>
            <person name="Lam C."/>
            <person name="Zhao S."/>
            <person name="McDermott P."/>
        </authorList>
    </citation>
    <scope>NUCLEOTIDE SEQUENCE [LARGE SCALE GENOMIC DNA]</scope>
    <source>
        <strain evidence="15 19">CVM N32045</strain>
    </source>
</reference>
<accession>A0A0D6HGU6</accession>
<dbReference type="CDD" id="cd00085">
    <property type="entry name" value="HNHc"/>
    <property type="match status" value="1"/>
</dbReference>
<evidence type="ECO:0000313" key="6">
    <source>
        <dbReference type="EMBL" id="EBY1704090.1"/>
    </source>
</evidence>
<dbReference type="KEGG" id="seni:CY43_00800"/>
<dbReference type="EMBL" id="CP011428">
    <property type="protein sequence ID" value="AKH05777.1"/>
    <property type="molecule type" value="Genomic_DNA"/>
</dbReference>
<dbReference type="Pfam" id="PF01844">
    <property type="entry name" value="HNH"/>
    <property type="match status" value="1"/>
</dbReference>
<dbReference type="EMBL" id="AAHRYM010000005">
    <property type="protein sequence ID" value="EBZ6920556.1"/>
    <property type="molecule type" value="Genomic_DNA"/>
</dbReference>
<dbReference type="EMBL" id="RSUA01000004">
    <property type="protein sequence ID" value="MIT47938.1"/>
    <property type="molecule type" value="Genomic_DNA"/>
</dbReference>